<dbReference type="AlphaFoldDB" id="A0A382TZD0"/>
<reference evidence="6" key="1">
    <citation type="submission" date="2018-05" db="EMBL/GenBank/DDBJ databases">
        <authorList>
            <person name="Lanie J.A."/>
            <person name="Ng W.-L."/>
            <person name="Kazmierczak K.M."/>
            <person name="Andrzejewski T.M."/>
            <person name="Davidsen T.M."/>
            <person name="Wayne K.J."/>
            <person name="Tettelin H."/>
            <person name="Glass J.I."/>
            <person name="Rusch D."/>
            <person name="Podicherti R."/>
            <person name="Tsui H.-C.T."/>
            <person name="Winkler M.E."/>
        </authorList>
    </citation>
    <scope>NUCLEOTIDE SEQUENCE</scope>
</reference>
<proteinExistence type="predicted"/>
<evidence type="ECO:0008006" key="7">
    <source>
        <dbReference type="Google" id="ProtNLM"/>
    </source>
</evidence>
<dbReference type="GO" id="GO:0046872">
    <property type="term" value="F:metal ion binding"/>
    <property type="evidence" value="ECO:0007669"/>
    <property type="project" value="UniProtKB-KW"/>
</dbReference>
<evidence type="ECO:0000256" key="3">
    <source>
        <dbReference type="ARBA" id="ARBA00022723"/>
    </source>
</evidence>
<keyword evidence="2" id="KW-0949">S-adenosyl-L-methionine</keyword>
<name>A0A382TZD0_9ZZZZ</name>
<dbReference type="GO" id="GO:0003824">
    <property type="term" value="F:catalytic activity"/>
    <property type="evidence" value="ECO:0007669"/>
    <property type="project" value="InterPro"/>
</dbReference>
<comment type="cofactor">
    <cofactor evidence="1">
        <name>[4Fe-4S] cluster</name>
        <dbReference type="ChEBI" id="CHEBI:49883"/>
    </cofactor>
</comment>
<sequence length="257" mass="27563">MKQPGDILLISCYELGHQPLGLASPLGFLKAAGYPAAGIDAAAEKIPSSFVSSAKFIGIAVPMHTAMCIGVEISKHIRAINPDAHLCFYGLYASLNADYLLASVADSVIGGEYEQPLLSLVQSFEAGDSVPQRLRTRPHAATPFLKRLSFAVPYRNGLPRLTQYAHLDAEGTTVPAGYVEASRGCLHTCLHCPITPVYKGRFFVVPADVVLADICQMVDMGAQHITFGDPDFLNGPGHTLEIARGLHSAFPKVTFDI</sequence>
<protein>
    <recommendedName>
        <fullName evidence="7">Radical SAM protein</fullName>
    </recommendedName>
</protein>
<dbReference type="SUPFAM" id="SSF102114">
    <property type="entry name" value="Radical SAM enzymes"/>
    <property type="match status" value="1"/>
</dbReference>
<keyword evidence="4" id="KW-0408">Iron</keyword>
<dbReference type="GO" id="GO:0005829">
    <property type="term" value="C:cytosol"/>
    <property type="evidence" value="ECO:0007669"/>
    <property type="project" value="TreeGrafter"/>
</dbReference>
<dbReference type="InterPro" id="IPR007197">
    <property type="entry name" value="rSAM"/>
</dbReference>
<dbReference type="InterPro" id="IPR058240">
    <property type="entry name" value="rSAM_sf"/>
</dbReference>
<dbReference type="PANTHER" id="PTHR43409">
    <property type="entry name" value="ANAEROBIC MAGNESIUM-PROTOPORPHYRIN IX MONOMETHYL ESTER CYCLASE-RELATED"/>
    <property type="match status" value="1"/>
</dbReference>
<accession>A0A382TZD0</accession>
<keyword evidence="5" id="KW-0411">Iron-sulfur</keyword>
<organism evidence="6">
    <name type="scientific">marine metagenome</name>
    <dbReference type="NCBI Taxonomy" id="408172"/>
    <lineage>
        <taxon>unclassified sequences</taxon>
        <taxon>metagenomes</taxon>
        <taxon>ecological metagenomes</taxon>
    </lineage>
</organism>
<keyword evidence="3" id="KW-0479">Metal-binding</keyword>
<dbReference type="InterPro" id="IPR051198">
    <property type="entry name" value="BchE-like"/>
</dbReference>
<feature type="non-terminal residue" evidence="6">
    <location>
        <position position="257"/>
    </location>
</feature>
<dbReference type="SFLD" id="SFLDS00029">
    <property type="entry name" value="Radical_SAM"/>
    <property type="match status" value="1"/>
</dbReference>
<evidence type="ECO:0000313" key="6">
    <source>
        <dbReference type="EMBL" id="SVD27404.1"/>
    </source>
</evidence>
<dbReference type="SFLD" id="SFLDG01082">
    <property type="entry name" value="B12-binding_domain_containing"/>
    <property type="match status" value="1"/>
</dbReference>
<evidence type="ECO:0000256" key="2">
    <source>
        <dbReference type="ARBA" id="ARBA00022691"/>
    </source>
</evidence>
<evidence type="ECO:0000256" key="4">
    <source>
        <dbReference type="ARBA" id="ARBA00023004"/>
    </source>
</evidence>
<gene>
    <name evidence="6" type="ORF">METZ01_LOCUS380258</name>
</gene>
<evidence type="ECO:0000256" key="1">
    <source>
        <dbReference type="ARBA" id="ARBA00001966"/>
    </source>
</evidence>
<dbReference type="EMBL" id="UINC01140324">
    <property type="protein sequence ID" value="SVD27404.1"/>
    <property type="molecule type" value="Genomic_DNA"/>
</dbReference>
<evidence type="ECO:0000256" key="5">
    <source>
        <dbReference type="ARBA" id="ARBA00023014"/>
    </source>
</evidence>
<dbReference type="Gene3D" id="3.30.750.210">
    <property type="match status" value="1"/>
</dbReference>
<dbReference type="PANTHER" id="PTHR43409:SF7">
    <property type="entry name" value="BLL1977 PROTEIN"/>
    <property type="match status" value="1"/>
</dbReference>
<dbReference type="GO" id="GO:0051536">
    <property type="term" value="F:iron-sulfur cluster binding"/>
    <property type="evidence" value="ECO:0007669"/>
    <property type="project" value="UniProtKB-KW"/>
</dbReference>